<name>A0A5C6EFH8_9BACT</name>
<dbReference type="SUPFAM" id="SSF56601">
    <property type="entry name" value="beta-lactamase/transpeptidase-like"/>
    <property type="match status" value="1"/>
</dbReference>
<feature type="transmembrane region" description="Helical" evidence="4">
    <location>
        <begin position="235"/>
        <end position="255"/>
    </location>
</feature>
<reference evidence="6 7" key="1">
    <citation type="submission" date="2019-02" db="EMBL/GenBank/DDBJ databases">
        <title>Deep-cultivation of Planctomycetes and their phenomic and genomic characterization uncovers novel biology.</title>
        <authorList>
            <person name="Wiegand S."/>
            <person name="Jogler M."/>
            <person name="Boedeker C."/>
            <person name="Pinto D."/>
            <person name="Vollmers J."/>
            <person name="Rivas-Marin E."/>
            <person name="Kohn T."/>
            <person name="Peeters S.H."/>
            <person name="Heuer A."/>
            <person name="Rast P."/>
            <person name="Oberbeckmann S."/>
            <person name="Bunk B."/>
            <person name="Jeske O."/>
            <person name="Meyerdierks A."/>
            <person name="Storesund J.E."/>
            <person name="Kallscheuer N."/>
            <person name="Luecker S."/>
            <person name="Lage O.M."/>
            <person name="Pohl T."/>
            <person name="Merkel B.J."/>
            <person name="Hornburger P."/>
            <person name="Mueller R.-W."/>
            <person name="Bruemmer F."/>
            <person name="Labrenz M."/>
            <person name="Spormann A.M."/>
            <person name="Op Den Camp H."/>
            <person name="Overmann J."/>
            <person name="Amann R."/>
            <person name="Jetten M.S.M."/>
            <person name="Mascher T."/>
            <person name="Medema M.H."/>
            <person name="Devos D.P."/>
            <person name="Kaster A.-K."/>
            <person name="Ovreas L."/>
            <person name="Rohde M."/>
            <person name="Galperin M.Y."/>
            <person name="Jogler C."/>
        </authorList>
    </citation>
    <scope>NUCLEOTIDE SEQUENCE [LARGE SCALE GENOMIC DNA]</scope>
    <source>
        <strain evidence="6 7">Poly51</strain>
    </source>
</reference>
<evidence type="ECO:0000256" key="1">
    <source>
        <dbReference type="ARBA" id="ARBA00004370"/>
    </source>
</evidence>
<feature type="region of interest" description="Disordered" evidence="3">
    <location>
        <begin position="466"/>
        <end position="485"/>
    </location>
</feature>
<dbReference type="InterPro" id="IPR012338">
    <property type="entry name" value="Beta-lactam/transpept-like"/>
</dbReference>
<feature type="transmembrane region" description="Helical" evidence="4">
    <location>
        <begin position="152"/>
        <end position="176"/>
    </location>
</feature>
<dbReference type="GO" id="GO:0016020">
    <property type="term" value="C:membrane"/>
    <property type="evidence" value="ECO:0007669"/>
    <property type="project" value="UniProtKB-SubCell"/>
</dbReference>
<dbReference type="OrthoDB" id="9801061at2"/>
<feature type="transmembrane region" description="Helical" evidence="4">
    <location>
        <begin position="126"/>
        <end position="146"/>
    </location>
</feature>
<evidence type="ECO:0000259" key="5">
    <source>
        <dbReference type="Pfam" id="PF00144"/>
    </source>
</evidence>
<evidence type="ECO:0000256" key="2">
    <source>
        <dbReference type="ARBA" id="ARBA00023136"/>
    </source>
</evidence>
<comment type="subcellular location">
    <subcellularLocation>
        <location evidence="1">Membrane</location>
    </subcellularLocation>
</comment>
<dbReference type="GO" id="GO:0009002">
    <property type="term" value="F:serine-type D-Ala-D-Ala carboxypeptidase activity"/>
    <property type="evidence" value="ECO:0007669"/>
    <property type="project" value="UniProtKB-EC"/>
</dbReference>
<dbReference type="AlphaFoldDB" id="A0A5C6EFH8"/>
<keyword evidence="6" id="KW-0121">Carboxypeptidase</keyword>
<dbReference type="Gene3D" id="3.40.710.10">
    <property type="entry name" value="DD-peptidase/beta-lactamase superfamily"/>
    <property type="match status" value="1"/>
</dbReference>
<dbReference type="InterPro" id="IPR050491">
    <property type="entry name" value="AmpC-like"/>
</dbReference>
<keyword evidence="2 4" id="KW-0472">Membrane</keyword>
<organism evidence="6 7">
    <name type="scientific">Rubripirellula tenax</name>
    <dbReference type="NCBI Taxonomy" id="2528015"/>
    <lineage>
        <taxon>Bacteria</taxon>
        <taxon>Pseudomonadati</taxon>
        <taxon>Planctomycetota</taxon>
        <taxon>Planctomycetia</taxon>
        <taxon>Pirellulales</taxon>
        <taxon>Pirellulaceae</taxon>
        <taxon>Rubripirellula</taxon>
    </lineage>
</organism>
<protein>
    <submittedName>
        <fullName evidence="6">D-alanyl-D-alanine carboxypeptidase</fullName>
        <ecNumber evidence="6">3.4.16.4</ecNumber>
    </submittedName>
</protein>
<evidence type="ECO:0000256" key="3">
    <source>
        <dbReference type="SAM" id="MobiDB-lite"/>
    </source>
</evidence>
<dbReference type="EMBL" id="SJPW01000007">
    <property type="protein sequence ID" value="TWU47265.1"/>
    <property type="molecule type" value="Genomic_DNA"/>
</dbReference>
<comment type="caution">
    <text evidence="6">The sequence shown here is derived from an EMBL/GenBank/DDBJ whole genome shotgun (WGS) entry which is preliminary data.</text>
</comment>
<keyword evidence="6" id="KW-0645">Protease</keyword>
<proteinExistence type="predicted"/>
<gene>
    <name evidence="6" type="ORF">Poly51_50640</name>
</gene>
<sequence>MDPDIYQQAWQADTAQTRVTIHADLLLNEVQRHQRSFQATVFWRDVREVGGSLLMIPLWFYLGHKFSSPWTFYLTVPVLLWIAAFLLVDRIRHRCEPDEASLSLVLSVKDSLQQVEHQIWLLRNIFWWYLLPPSISILAFFVHVSWLSSSAWWEFVGTFTLFGIFLVVIYAFVYYINLRAVRTDLEPRRQELQKLLSSLSDETGNASDADSYEIVPASLSPFAVDRNVSHRGAAFRNLIAAIAVVGFLILAGPLVDLARRVSGSNFKSSVRSSGERSEPLARVVSQQRKAKELVGLAAMVMVDGKVEAAAAQGERKFGSGVSVEISDRWHVGGITKAITATMIARLVESNQLQWSDSVGEAFPDSSMHDDWKAVTLHQLLTDTAGAPAQFPRSVWTTRIPMGPERIVARRNAVLDVIAKKPQYPAGTMNVYSNVGYTIAGSMAEKVTGATWENLVIQEVFEPLELKGSGFGPPTSPDRTLPQPRGHRTRLAGKVAVDDETDNGPIMGPAATIHMTLKDMCTFATEHMRGELGHGKLLSAETYQFLHAPELNQYACGWIQNEPDAAIPYTTWWHNGSNTLWYAQVAFIPETNRVVAITSNDGDMEMAAAAALKIMTTDSIANHPKLSPFAAVRWNASKPEVRLREEWFQLILLNDVSVAEIVEFSRKTYGDKWQKRFEEDLVELMARMGHPTNNDVNLVVQSLTSGEQSVRKNVPMTEDNRKAIRNEAR</sequence>
<keyword evidence="7" id="KW-1185">Reference proteome</keyword>
<dbReference type="InterPro" id="IPR001466">
    <property type="entry name" value="Beta-lactam-related"/>
</dbReference>
<evidence type="ECO:0000313" key="6">
    <source>
        <dbReference type="EMBL" id="TWU47265.1"/>
    </source>
</evidence>
<dbReference type="PANTHER" id="PTHR46825:SF11">
    <property type="entry name" value="PENICILLIN-BINDING PROTEIN 4"/>
    <property type="match status" value="1"/>
</dbReference>
<keyword evidence="4" id="KW-1133">Transmembrane helix</keyword>
<dbReference type="EC" id="3.4.16.4" evidence="6"/>
<evidence type="ECO:0000256" key="4">
    <source>
        <dbReference type="SAM" id="Phobius"/>
    </source>
</evidence>
<dbReference type="Pfam" id="PF00144">
    <property type="entry name" value="Beta-lactamase"/>
    <property type="match status" value="1"/>
</dbReference>
<evidence type="ECO:0000313" key="7">
    <source>
        <dbReference type="Proteomes" id="UP000318288"/>
    </source>
</evidence>
<feature type="region of interest" description="Disordered" evidence="3">
    <location>
        <begin position="706"/>
        <end position="728"/>
    </location>
</feature>
<dbReference type="RefSeq" id="WP_146460943.1">
    <property type="nucleotide sequence ID" value="NZ_SJPW01000007.1"/>
</dbReference>
<accession>A0A5C6EFH8</accession>
<feature type="domain" description="Beta-lactamase-related" evidence="5">
    <location>
        <begin position="280"/>
        <end position="604"/>
    </location>
</feature>
<keyword evidence="4" id="KW-0812">Transmembrane</keyword>
<keyword evidence="6" id="KW-0378">Hydrolase</keyword>
<feature type="transmembrane region" description="Helical" evidence="4">
    <location>
        <begin position="70"/>
        <end position="88"/>
    </location>
</feature>
<dbReference type="PANTHER" id="PTHR46825">
    <property type="entry name" value="D-ALANYL-D-ALANINE-CARBOXYPEPTIDASE/ENDOPEPTIDASE AMPH"/>
    <property type="match status" value="1"/>
</dbReference>
<feature type="compositionally biased region" description="Basic and acidic residues" evidence="3">
    <location>
        <begin position="717"/>
        <end position="728"/>
    </location>
</feature>
<dbReference type="Proteomes" id="UP000318288">
    <property type="component" value="Unassembled WGS sequence"/>
</dbReference>